<evidence type="ECO:0000313" key="3">
    <source>
        <dbReference type="Proteomes" id="UP001596523"/>
    </source>
</evidence>
<accession>A0ABW2JN45</accession>
<evidence type="ECO:0000313" key="2">
    <source>
        <dbReference type="EMBL" id="MFC7306760.1"/>
    </source>
</evidence>
<keyword evidence="3" id="KW-1185">Reference proteome</keyword>
<organism evidence="2 3">
    <name type="scientific">Streptomyces monticola</name>
    <dbReference type="NCBI Taxonomy" id="2666263"/>
    <lineage>
        <taxon>Bacteria</taxon>
        <taxon>Bacillati</taxon>
        <taxon>Actinomycetota</taxon>
        <taxon>Actinomycetes</taxon>
        <taxon>Kitasatosporales</taxon>
        <taxon>Streptomycetaceae</taxon>
        <taxon>Streptomyces</taxon>
    </lineage>
</organism>
<dbReference type="EMBL" id="JBHTCF010000009">
    <property type="protein sequence ID" value="MFC7306760.1"/>
    <property type="molecule type" value="Genomic_DNA"/>
</dbReference>
<comment type="caution">
    <text evidence="2">The sequence shown here is derived from an EMBL/GenBank/DDBJ whole genome shotgun (WGS) entry which is preliminary data.</text>
</comment>
<gene>
    <name evidence="2" type="ORF">ACFQVC_21325</name>
</gene>
<dbReference type="Proteomes" id="UP001596523">
    <property type="component" value="Unassembled WGS sequence"/>
</dbReference>
<name>A0ABW2JN45_9ACTN</name>
<feature type="region of interest" description="Disordered" evidence="1">
    <location>
        <begin position="1"/>
        <end position="68"/>
    </location>
</feature>
<proteinExistence type="predicted"/>
<evidence type="ECO:0000256" key="1">
    <source>
        <dbReference type="SAM" id="MobiDB-lite"/>
    </source>
</evidence>
<dbReference type="RefSeq" id="WP_381832437.1">
    <property type="nucleotide sequence ID" value="NZ_JBHTCF010000009.1"/>
</dbReference>
<reference evidence="3" key="1">
    <citation type="journal article" date="2019" name="Int. J. Syst. Evol. Microbiol.">
        <title>The Global Catalogue of Microorganisms (GCM) 10K type strain sequencing project: providing services to taxonomists for standard genome sequencing and annotation.</title>
        <authorList>
            <consortium name="The Broad Institute Genomics Platform"/>
            <consortium name="The Broad Institute Genome Sequencing Center for Infectious Disease"/>
            <person name="Wu L."/>
            <person name="Ma J."/>
        </authorList>
    </citation>
    <scope>NUCLEOTIDE SEQUENCE [LARGE SCALE GENOMIC DNA]</scope>
    <source>
        <strain evidence="3">SYNS20</strain>
    </source>
</reference>
<feature type="compositionally biased region" description="Low complexity" evidence="1">
    <location>
        <begin position="1"/>
        <end position="53"/>
    </location>
</feature>
<protein>
    <submittedName>
        <fullName evidence="2">Uncharacterized protein</fullName>
    </submittedName>
</protein>
<sequence>MSTTPQMSQQIPQQQGQSQFGQGQFGQQQGQQGVSTAPPQQQQGQQQPGQQMYGQGGQGQMGQTGQMGQMLPPQLQQQLQQMGQQQPYQQLLQQLGQQIGAEAIQSGVATRYWNVVDALPGQPPILFLLVNNIWRELHNPSQIVQDVVQRGFIAGHQVIGFFDSANPNSIQAIVVNK</sequence>